<dbReference type="Proteomes" id="UP001500621">
    <property type="component" value="Unassembled WGS sequence"/>
</dbReference>
<dbReference type="Pfam" id="PF00135">
    <property type="entry name" value="COesterase"/>
    <property type="match status" value="1"/>
</dbReference>
<dbReference type="InterPro" id="IPR002018">
    <property type="entry name" value="CarbesteraseB"/>
</dbReference>
<evidence type="ECO:0000313" key="3">
    <source>
        <dbReference type="EMBL" id="GAA4686007.1"/>
    </source>
</evidence>
<evidence type="ECO:0000259" key="2">
    <source>
        <dbReference type="Pfam" id="PF00135"/>
    </source>
</evidence>
<dbReference type="EMBL" id="BAABIM010000002">
    <property type="protein sequence ID" value="GAA4686007.1"/>
    <property type="molecule type" value="Genomic_DNA"/>
</dbReference>
<accession>A0ABP8WCD4</accession>
<name>A0ABP8WCD4_9ACTN</name>
<dbReference type="InterPro" id="IPR029058">
    <property type="entry name" value="AB_hydrolase_fold"/>
</dbReference>
<comment type="caution">
    <text evidence="3">The sequence shown here is derived from an EMBL/GenBank/DDBJ whole genome shotgun (WGS) entry which is preliminary data.</text>
</comment>
<reference evidence="4" key="1">
    <citation type="journal article" date="2019" name="Int. J. Syst. Evol. Microbiol.">
        <title>The Global Catalogue of Microorganisms (GCM) 10K type strain sequencing project: providing services to taxonomists for standard genome sequencing and annotation.</title>
        <authorList>
            <consortium name="The Broad Institute Genomics Platform"/>
            <consortium name="The Broad Institute Genome Sequencing Center for Infectious Disease"/>
            <person name="Wu L."/>
            <person name="Ma J."/>
        </authorList>
    </citation>
    <scope>NUCLEOTIDE SEQUENCE [LARGE SCALE GENOMIC DNA]</scope>
    <source>
        <strain evidence="4">JCM 18127</strain>
    </source>
</reference>
<sequence length="504" mass="51999">MLTQRKVPGGWLCPPDWQRGAVIRLDCPAGTVTAAPDEVDGLAVLRARGIRYARAERFAPPVPEPDVEPAGESGGAPITSGEPSPACPQPASALLEEMFGGGFGGLGEDEACQRLSVTLPGDVTAESVRAGERLPVMVFLHGGSYVYGAADVPVHDPATLVAEQRVIVVGVTYRLGVFGFLGGSLGEGRERPANLGLLDQLEALRWVQRNIAALGGDPENVTVFGESAGADAIAHLVATPAARGLFGRAILQSPPLGIARGRAAMSAAMLALTEEVEAATPSADVVALHERLEQAARPFGLVAAMPFGTQYGHHPLPAEDDVDAAWRAAAPEVEVLIGSNAREAAFFVPNVPPAARLGALPVVGGPALELVCSLLSWRVYGSGIARFAQRHAEAGGRALTYTLTWGAPGNPLRSAHTIDLALLFPSRDAWAGSPLVAGVAWEDVVAAGRPVRAAWAQFARTGALAAGHHGAALRVAEPTAPRGILGTLAGVAGGAGRLVSRLRG</sequence>
<dbReference type="SUPFAM" id="SSF53474">
    <property type="entry name" value="alpha/beta-Hydrolases"/>
    <property type="match status" value="1"/>
</dbReference>
<dbReference type="PANTHER" id="PTHR11559">
    <property type="entry name" value="CARBOXYLESTERASE"/>
    <property type="match status" value="1"/>
</dbReference>
<evidence type="ECO:0000313" key="4">
    <source>
        <dbReference type="Proteomes" id="UP001500621"/>
    </source>
</evidence>
<dbReference type="Gene3D" id="3.40.50.1820">
    <property type="entry name" value="alpha/beta hydrolase"/>
    <property type="match status" value="1"/>
</dbReference>
<proteinExistence type="predicted"/>
<feature type="domain" description="Carboxylesterase type B" evidence="2">
    <location>
        <begin position="48"/>
        <end position="353"/>
    </location>
</feature>
<dbReference type="InterPro" id="IPR050309">
    <property type="entry name" value="Type-B_Carboxylest/Lipase"/>
</dbReference>
<keyword evidence="4" id="KW-1185">Reference proteome</keyword>
<organism evidence="3 4">
    <name type="scientific">Nocardioides nanhaiensis</name>
    <dbReference type="NCBI Taxonomy" id="1476871"/>
    <lineage>
        <taxon>Bacteria</taxon>
        <taxon>Bacillati</taxon>
        <taxon>Actinomycetota</taxon>
        <taxon>Actinomycetes</taxon>
        <taxon>Propionibacteriales</taxon>
        <taxon>Nocardioidaceae</taxon>
        <taxon>Nocardioides</taxon>
    </lineage>
</organism>
<gene>
    <name evidence="3" type="ORF">GCM10023226_24700</name>
</gene>
<feature type="region of interest" description="Disordered" evidence="1">
    <location>
        <begin position="59"/>
        <end position="89"/>
    </location>
</feature>
<evidence type="ECO:0000256" key="1">
    <source>
        <dbReference type="SAM" id="MobiDB-lite"/>
    </source>
</evidence>
<protein>
    <submittedName>
        <fullName evidence="3">Carboxylesterase family protein</fullName>
    </submittedName>
</protein>